<reference evidence="2 4" key="1">
    <citation type="journal article" date="2021" name="G3 (Bethesda)">
        <title>Genomic diversity, chromosomal rearrangements, and interspecies hybridization in the ogataea polymorpha species complex.</title>
        <authorList>
            <person name="Hanson S.J."/>
            <person name="Cinneide E.O."/>
            <person name="Salzberg L.I."/>
            <person name="Wolfe K.H."/>
            <person name="McGowan J."/>
            <person name="Fitzpatrick D.A."/>
            <person name="Matlin K."/>
        </authorList>
    </citation>
    <scope>NUCLEOTIDE SEQUENCE</scope>
    <source>
        <strain evidence="3">81-436-3</strain>
        <strain evidence="2">83-405-1</strain>
    </source>
</reference>
<dbReference type="AlphaFoldDB" id="A0AAN6D3X2"/>
<dbReference type="GO" id="GO:0007015">
    <property type="term" value="P:actin filament organization"/>
    <property type="evidence" value="ECO:0007669"/>
    <property type="project" value="TreeGrafter"/>
</dbReference>
<dbReference type="GO" id="GO:0043325">
    <property type="term" value="F:phosphatidylinositol-3,4-bisphosphate binding"/>
    <property type="evidence" value="ECO:0007669"/>
    <property type="project" value="TreeGrafter"/>
</dbReference>
<comment type="caution">
    <text evidence="2">The sequence shown here is derived from an EMBL/GenBank/DDBJ whole genome shotgun (WGS) entry which is preliminary data.</text>
</comment>
<dbReference type="GO" id="GO:0030136">
    <property type="term" value="C:clathrin-coated vesicle"/>
    <property type="evidence" value="ECO:0007669"/>
    <property type="project" value="TreeGrafter"/>
</dbReference>
<dbReference type="InterPro" id="IPR030224">
    <property type="entry name" value="Sla2_fam"/>
</dbReference>
<dbReference type="EMBL" id="JAHLUH010000010">
    <property type="protein sequence ID" value="KAG7726332.1"/>
    <property type="molecule type" value="Genomic_DNA"/>
</dbReference>
<dbReference type="Gene3D" id="1.25.40.90">
    <property type="match status" value="1"/>
</dbReference>
<accession>A0AAN6D3X2</accession>
<evidence type="ECO:0000313" key="3">
    <source>
        <dbReference type="EMBL" id="KAG7763097.1"/>
    </source>
</evidence>
<dbReference type="GO" id="GO:0006897">
    <property type="term" value="P:endocytosis"/>
    <property type="evidence" value="ECO:0007669"/>
    <property type="project" value="InterPro"/>
</dbReference>
<dbReference type="EMBL" id="JAHLUN010000011">
    <property type="protein sequence ID" value="KAG7763097.1"/>
    <property type="molecule type" value="Genomic_DNA"/>
</dbReference>
<dbReference type="InterPro" id="IPR008942">
    <property type="entry name" value="ENTH_VHS"/>
</dbReference>
<dbReference type="GO" id="GO:0035615">
    <property type="term" value="F:clathrin adaptor activity"/>
    <property type="evidence" value="ECO:0007669"/>
    <property type="project" value="TreeGrafter"/>
</dbReference>
<dbReference type="Pfam" id="PF07651">
    <property type="entry name" value="ANTH"/>
    <property type="match status" value="1"/>
</dbReference>
<dbReference type="PANTHER" id="PTHR10407">
    <property type="entry name" value="HUNTINGTIN INTERACTING PROTEIN 1"/>
    <property type="match status" value="1"/>
</dbReference>
<dbReference type="PANTHER" id="PTHR10407:SF15">
    <property type="entry name" value="HUNTINGTIN INTERACTING PROTEIN 1"/>
    <property type="match status" value="1"/>
</dbReference>
<evidence type="ECO:0000313" key="2">
    <source>
        <dbReference type="EMBL" id="KAG7726332.1"/>
    </source>
</evidence>
<dbReference type="CDD" id="cd17007">
    <property type="entry name" value="ANTH_N_Sla2p"/>
    <property type="match status" value="1"/>
</dbReference>
<dbReference type="Proteomes" id="UP000697297">
    <property type="component" value="Unassembled WGS sequence"/>
</dbReference>
<dbReference type="SUPFAM" id="SSF48464">
    <property type="entry name" value="ENTH/VHS domain"/>
    <property type="match status" value="1"/>
</dbReference>
<dbReference type="GO" id="GO:0051015">
    <property type="term" value="F:actin filament binding"/>
    <property type="evidence" value="ECO:0007669"/>
    <property type="project" value="TreeGrafter"/>
</dbReference>
<dbReference type="SMART" id="SM00273">
    <property type="entry name" value="ENTH"/>
    <property type="match status" value="1"/>
</dbReference>
<protein>
    <recommendedName>
        <fullName evidence="1">ENTH domain-containing protein</fullName>
    </recommendedName>
</protein>
<dbReference type="GO" id="GO:0048268">
    <property type="term" value="P:clathrin coat assembly"/>
    <property type="evidence" value="ECO:0007669"/>
    <property type="project" value="TreeGrafter"/>
</dbReference>
<dbReference type="GO" id="GO:0030479">
    <property type="term" value="C:actin cortical patch"/>
    <property type="evidence" value="ECO:0007669"/>
    <property type="project" value="TreeGrafter"/>
</dbReference>
<gene>
    <name evidence="2" type="ORF">KL933_003774</name>
    <name evidence="3" type="ORF">KL946_003913</name>
</gene>
<dbReference type="Proteomes" id="UP000738402">
    <property type="component" value="Unassembled WGS sequence"/>
</dbReference>
<dbReference type="GO" id="GO:0080025">
    <property type="term" value="F:phosphatidylinositol-3,5-bisphosphate binding"/>
    <property type="evidence" value="ECO:0007669"/>
    <property type="project" value="TreeGrafter"/>
</dbReference>
<dbReference type="PROSITE" id="PS50942">
    <property type="entry name" value="ENTH"/>
    <property type="match status" value="1"/>
</dbReference>
<sequence length="254" mass="29427">MLSFGGHSNLDIQTSLKKACTADSAAPKRKHVRACIVYTWDHKSSREFWHCLKLLPIQSNDTQIFKTLIVIHKVLQEGHPTCLIGGYKNINWLESLGRFSNNDTTAGHTKLIREYVFYLEQKLRFHHDHRGFNGMFEYEEYVSLRTVSDPNEGFESIMDLLSLQDSLDNLQRVIFSFIRHTSDISEYVISSLVPIIAESYGIYKFLISMLRALYRSSESDEVIAPLKDRFDAQHHRLFEFYADCSSIKIQCTAF</sequence>
<dbReference type="InterPro" id="IPR013809">
    <property type="entry name" value="ENTH"/>
</dbReference>
<name>A0AAN6D3X2_9ASCO</name>
<evidence type="ECO:0000313" key="4">
    <source>
        <dbReference type="Proteomes" id="UP000697297"/>
    </source>
</evidence>
<keyword evidence="4" id="KW-1185">Reference proteome</keyword>
<dbReference type="InterPro" id="IPR011417">
    <property type="entry name" value="ANTH_dom"/>
</dbReference>
<dbReference type="GO" id="GO:0032051">
    <property type="term" value="F:clathrin light chain binding"/>
    <property type="evidence" value="ECO:0007669"/>
    <property type="project" value="TreeGrafter"/>
</dbReference>
<feature type="domain" description="ENTH" evidence="1">
    <location>
        <begin position="4"/>
        <end position="133"/>
    </location>
</feature>
<proteinExistence type="predicted"/>
<evidence type="ECO:0000313" key="5">
    <source>
        <dbReference type="Proteomes" id="UP000738402"/>
    </source>
</evidence>
<evidence type="ECO:0000259" key="1">
    <source>
        <dbReference type="PROSITE" id="PS50942"/>
    </source>
</evidence>
<organism evidence="2 5">
    <name type="scientific">Ogataea haglerorum</name>
    <dbReference type="NCBI Taxonomy" id="1937702"/>
    <lineage>
        <taxon>Eukaryota</taxon>
        <taxon>Fungi</taxon>
        <taxon>Dikarya</taxon>
        <taxon>Ascomycota</taxon>
        <taxon>Saccharomycotina</taxon>
        <taxon>Pichiomycetes</taxon>
        <taxon>Pichiales</taxon>
        <taxon>Pichiaceae</taxon>
        <taxon>Ogataea</taxon>
    </lineage>
</organism>